<reference evidence="2" key="1">
    <citation type="journal article" date="2018" name="Curr. Microbiol.">
        <title>Cellulosimicrobium arenosum sp. nov., Isolated from Marine Sediment Sand.</title>
        <authorList>
            <person name="Oh M."/>
            <person name="Kim J.H."/>
            <person name="Yoon J.H."/>
            <person name="Schumann P."/>
            <person name="Kim W."/>
        </authorList>
    </citation>
    <scope>NUCLEOTIDE SEQUENCE</scope>
    <source>
        <strain evidence="2">KCTC 49039</strain>
    </source>
</reference>
<evidence type="ECO:0000259" key="1">
    <source>
        <dbReference type="Pfam" id="PF13349"/>
    </source>
</evidence>
<accession>A0A927J2R0</accession>
<dbReference type="InterPro" id="IPR025164">
    <property type="entry name" value="Toastrack_DUF4097"/>
</dbReference>
<dbReference type="EMBL" id="JACYHB010000019">
    <property type="protein sequence ID" value="MBD8080700.1"/>
    <property type="molecule type" value="Genomic_DNA"/>
</dbReference>
<protein>
    <submittedName>
        <fullName evidence="2">DUF4097 family beta strand repeat protein</fullName>
    </submittedName>
</protein>
<dbReference type="Proteomes" id="UP000610846">
    <property type="component" value="Unassembled WGS sequence"/>
</dbReference>
<organism evidence="2 3">
    <name type="scientific">Cellulosimicrobium arenosum</name>
    <dbReference type="NCBI Taxonomy" id="2708133"/>
    <lineage>
        <taxon>Bacteria</taxon>
        <taxon>Bacillati</taxon>
        <taxon>Actinomycetota</taxon>
        <taxon>Actinomycetes</taxon>
        <taxon>Micrococcales</taxon>
        <taxon>Promicromonosporaceae</taxon>
        <taxon>Cellulosimicrobium</taxon>
    </lineage>
</organism>
<dbReference type="Pfam" id="PF13349">
    <property type="entry name" value="DUF4097"/>
    <property type="match status" value="1"/>
</dbReference>
<keyword evidence="3" id="KW-1185">Reference proteome</keyword>
<dbReference type="AlphaFoldDB" id="A0A927J2R0"/>
<name>A0A927J2R0_9MICO</name>
<evidence type="ECO:0000313" key="3">
    <source>
        <dbReference type="Proteomes" id="UP000610846"/>
    </source>
</evidence>
<evidence type="ECO:0000313" key="2">
    <source>
        <dbReference type="EMBL" id="MBD8080700.1"/>
    </source>
</evidence>
<comment type="caution">
    <text evidence="2">The sequence shown here is derived from an EMBL/GenBank/DDBJ whole genome shotgun (WGS) entry which is preliminary data.</text>
</comment>
<gene>
    <name evidence="2" type="ORF">IF651_16790</name>
</gene>
<reference evidence="2" key="2">
    <citation type="submission" date="2020-09" db="EMBL/GenBank/DDBJ databases">
        <authorList>
            <person name="Yu Y."/>
        </authorList>
    </citation>
    <scope>NUCLEOTIDE SEQUENCE</scope>
    <source>
        <strain evidence="2">KCTC 49039</strain>
    </source>
</reference>
<dbReference type="RefSeq" id="WP_191830278.1">
    <property type="nucleotide sequence ID" value="NZ_JACYHB010000019.1"/>
</dbReference>
<sequence length="284" mass="29056">MNGESWTVDGPQIIDLERVGSLDATVLGGRVDVVAHDDPGRTDARVEVHAVDGRPLEVEYAGDALRIGHGPVSVGWRGFVERFRSYTGTDAAEIHVAVPAGTQVRVRTVTGEALVAGLHDGAYLATVSGALVASRTCGTLHVDTVSGDVAASEHDGRLEMESVSGALTATGALSELTVDSVSGTVTVATSTTPSVVRVNAVSADVLVRLPDPDLMDYAVRCLSGRVVVDGEAQHVSFGSFTRAAVHGPGRPVEVTAVSGGVTVLRGAHDGAVPAAPVDDGAVGR</sequence>
<feature type="domain" description="DUF4097" evidence="1">
    <location>
        <begin position="60"/>
        <end position="263"/>
    </location>
</feature>
<proteinExistence type="predicted"/>